<evidence type="ECO:0000313" key="2">
    <source>
        <dbReference type="Proteomes" id="UP000011626"/>
    </source>
</evidence>
<protein>
    <submittedName>
        <fullName evidence="1">Uncharacterized protein</fullName>
    </submittedName>
</protein>
<dbReference type="AlphaFoldDB" id="M0CKG3"/>
<proteinExistence type="predicted"/>
<dbReference type="Proteomes" id="UP000011626">
    <property type="component" value="Unassembled WGS sequence"/>
</dbReference>
<evidence type="ECO:0000313" key="1">
    <source>
        <dbReference type="EMBL" id="ELZ23775.1"/>
    </source>
</evidence>
<reference evidence="1 2" key="1">
    <citation type="journal article" date="2014" name="PLoS Genet.">
        <title>Phylogenetically driven sequencing of extremely halophilic archaea reveals strategies for static and dynamic osmo-response.</title>
        <authorList>
            <person name="Becker E.A."/>
            <person name="Seitzer P.M."/>
            <person name="Tritt A."/>
            <person name="Larsen D."/>
            <person name="Krusor M."/>
            <person name="Yao A.I."/>
            <person name="Wu D."/>
            <person name="Madern D."/>
            <person name="Eisen J.A."/>
            <person name="Darling A.E."/>
            <person name="Facciotti M.T."/>
        </authorList>
    </citation>
    <scope>NUCLEOTIDE SEQUENCE [LARGE SCALE GENOMIC DNA]</scope>
    <source>
        <strain evidence="1 2">2-9-1</strain>
    </source>
</reference>
<accession>M0CKG3</accession>
<name>M0CKG3_9EURY</name>
<gene>
    <name evidence="1" type="ORF">C475_14228</name>
</gene>
<comment type="caution">
    <text evidence="1">The sequence shown here is derived from an EMBL/GenBank/DDBJ whole genome shotgun (WGS) entry which is preliminary data.</text>
</comment>
<dbReference type="EMBL" id="AOIU01000032">
    <property type="protein sequence ID" value="ELZ23775.1"/>
    <property type="molecule type" value="Genomic_DNA"/>
</dbReference>
<sequence>MHSYGLKIRNTGGQAGTFVGELEVSRKQLDEWRESATLNIGPLEPGETGTEERPFAYSEPMTVQFRLTDFDAQTTYEVVRPTMESP</sequence>
<keyword evidence="2" id="KW-1185">Reference proteome</keyword>
<organism evidence="1 2">
    <name type="scientific">Halosimplex carlsbadense 2-9-1</name>
    <dbReference type="NCBI Taxonomy" id="797114"/>
    <lineage>
        <taxon>Archaea</taxon>
        <taxon>Methanobacteriati</taxon>
        <taxon>Methanobacteriota</taxon>
        <taxon>Stenosarchaea group</taxon>
        <taxon>Halobacteria</taxon>
        <taxon>Halobacteriales</taxon>
        <taxon>Haloarculaceae</taxon>
        <taxon>Halosimplex</taxon>
    </lineage>
</organism>